<accession>A0ACC2VUP6</accession>
<gene>
    <name evidence="1" type="ORF">QFC21_002587</name>
</gene>
<name>A0ACC2VUP6_9TREE</name>
<reference evidence="1" key="1">
    <citation type="submission" date="2023-04" db="EMBL/GenBank/DDBJ databases">
        <title>Draft Genome sequencing of Naganishia species isolated from polar environments using Oxford Nanopore Technology.</title>
        <authorList>
            <person name="Leo P."/>
            <person name="Venkateswaran K."/>
        </authorList>
    </citation>
    <scope>NUCLEOTIDE SEQUENCE</scope>
    <source>
        <strain evidence="1">MNA-CCFEE 5423</strain>
    </source>
</reference>
<protein>
    <submittedName>
        <fullName evidence="1">Uncharacterized protein</fullName>
    </submittedName>
</protein>
<sequence>MSEVYSLTAFCFHLVYHLVGEMFLGAWRVYTSVLVNPFDKTSKIAQANTKSILDQLPSIDRFIFNHALPDKVFDHGRLNQFFFDKVLARAFQLPVPANWVDDLKKRLLTNYNGPVSLNDSSHANSKPVVTYLSRQEAIHRKLSTEAHDELSAGLKVLEEEELAEVNIETFIDSDTKDDQVAKLSRTTIFVTLHGDGLTNLIWMTPDAYNRSAIYEIQQPCMFFDDYAIISEALGIDHWIIGGRDPELE</sequence>
<comment type="caution">
    <text evidence="1">The sequence shown here is derived from an EMBL/GenBank/DDBJ whole genome shotgun (WGS) entry which is preliminary data.</text>
</comment>
<keyword evidence="2" id="KW-1185">Reference proteome</keyword>
<evidence type="ECO:0000313" key="2">
    <source>
        <dbReference type="Proteomes" id="UP001227268"/>
    </source>
</evidence>
<organism evidence="1 2">
    <name type="scientific">Naganishia friedmannii</name>
    <dbReference type="NCBI Taxonomy" id="89922"/>
    <lineage>
        <taxon>Eukaryota</taxon>
        <taxon>Fungi</taxon>
        <taxon>Dikarya</taxon>
        <taxon>Basidiomycota</taxon>
        <taxon>Agaricomycotina</taxon>
        <taxon>Tremellomycetes</taxon>
        <taxon>Filobasidiales</taxon>
        <taxon>Filobasidiaceae</taxon>
        <taxon>Naganishia</taxon>
    </lineage>
</organism>
<dbReference type="EMBL" id="JASBWT010000007">
    <property type="protein sequence ID" value="KAJ9103165.1"/>
    <property type="molecule type" value="Genomic_DNA"/>
</dbReference>
<proteinExistence type="predicted"/>
<evidence type="ECO:0000313" key="1">
    <source>
        <dbReference type="EMBL" id="KAJ9103165.1"/>
    </source>
</evidence>
<dbReference type="Proteomes" id="UP001227268">
    <property type="component" value="Unassembled WGS sequence"/>
</dbReference>